<dbReference type="EMBL" id="MU004288">
    <property type="protein sequence ID" value="KAF2662753.1"/>
    <property type="molecule type" value="Genomic_DNA"/>
</dbReference>
<proteinExistence type="predicted"/>
<dbReference type="GO" id="GO:0007039">
    <property type="term" value="P:protein catabolic process in the vacuole"/>
    <property type="evidence" value="ECO:0007669"/>
    <property type="project" value="TreeGrafter"/>
</dbReference>
<reference evidence="3" key="1">
    <citation type="journal article" date="2020" name="Stud. Mycol.">
        <title>101 Dothideomycetes genomes: a test case for predicting lifestyles and emergence of pathogens.</title>
        <authorList>
            <person name="Haridas S."/>
            <person name="Albert R."/>
            <person name="Binder M."/>
            <person name="Bloem J."/>
            <person name="Labutti K."/>
            <person name="Salamov A."/>
            <person name="Andreopoulos B."/>
            <person name="Baker S."/>
            <person name="Barry K."/>
            <person name="Bills G."/>
            <person name="Bluhm B."/>
            <person name="Cannon C."/>
            <person name="Castanera R."/>
            <person name="Culley D."/>
            <person name="Daum C."/>
            <person name="Ezra D."/>
            <person name="Gonzalez J."/>
            <person name="Henrissat B."/>
            <person name="Kuo A."/>
            <person name="Liang C."/>
            <person name="Lipzen A."/>
            <person name="Lutzoni F."/>
            <person name="Magnuson J."/>
            <person name="Mondo S."/>
            <person name="Nolan M."/>
            <person name="Ohm R."/>
            <person name="Pangilinan J."/>
            <person name="Park H.-J."/>
            <person name="Ramirez L."/>
            <person name="Alfaro M."/>
            <person name="Sun H."/>
            <person name="Tritt A."/>
            <person name="Yoshinaga Y."/>
            <person name="Zwiers L.-H."/>
            <person name="Turgeon B."/>
            <person name="Goodwin S."/>
            <person name="Spatafora J."/>
            <person name="Crous P."/>
            <person name="Grigoriev I."/>
        </authorList>
    </citation>
    <scope>NUCLEOTIDE SEQUENCE</scope>
    <source>
        <strain evidence="3">CBS 122681</strain>
    </source>
</reference>
<dbReference type="PANTHER" id="PTHR28051">
    <property type="entry name" value="PROTEIN MTL1-RELATED"/>
    <property type="match status" value="1"/>
</dbReference>
<name>A0A6A6TUV4_9PLEO</name>
<dbReference type="GO" id="GO:0042149">
    <property type="term" value="P:cellular response to glucose starvation"/>
    <property type="evidence" value="ECO:0007669"/>
    <property type="project" value="TreeGrafter"/>
</dbReference>
<dbReference type="InterPro" id="IPR013860">
    <property type="entry name" value="AreA_GATA"/>
</dbReference>
<evidence type="ECO:0000313" key="4">
    <source>
        <dbReference type="Proteomes" id="UP000799324"/>
    </source>
</evidence>
<accession>A0A6A6TUV4</accession>
<dbReference type="PANTHER" id="PTHR28051:SF1">
    <property type="entry name" value="PROTEIN MTL1-RELATED"/>
    <property type="match status" value="1"/>
</dbReference>
<feature type="domain" description="Nitrogen regulatory protein areA GATA-like" evidence="2">
    <location>
        <begin position="162"/>
        <end position="189"/>
    </location>
</feature>
<evidence type="ECO:0000256" key="1">
    <source>
        <dbReference type="SAM" id="MobiDB-lite"/>
    </source>
</evidence>
<dbReference type="Pfam" id="PF08550">
    <property type="entry name" value="GATA_AreA"/>
    <property type="match status" value="1"/>
</dbReference>
<dbReference type="Proteomes" id="UP000799324">
    <property type="component" value="Unassembled WGS sequence"/>
</dbReference>
<dbReference type="OrthoDB" id="5563539at2759"/>
<keyword evidence="4" id="KW-1185">Reference proteome</keyword>
<dbReference type="InterPro" id="IPR052292">
    <property type="entry name" value="Glucose_repression_reg"/>
</dbReference>
<feature type="compositionally biased region" description="Acidic residues" evidence="1">
    <location>
        <begin position="66"/>
        <end position="77"/>
    </location>
</feature>
<organism evidence="3 4">
    <name type="scientific">Lophiostoma macrostomum CBS 122681</name>
    <dbReference type="NCBI Taxonomy" id="1314788"/>
    <lineage>
        <taxon>Eukaryota</taxon>
        <taxon>Fungi</taxon>
        <taxon>Dikarya</taxon>
        <taxon>Ascomycota</taxon>
        <taxon>Pezizomycotina</taxon>
        <taxon>Dothideomycetes</taxon>
        <taxon>Pleosporomycetidae</taxon>
        <taxon>Pleosporales</taxon>
        <taxon>Lophiostomataceae</taxon>
        <taxon>Lophiostoma</taxon>
    </lineage>
</organism>
<dbReference type="GO" id="GO:0005773">
    <property type="term" value="C:vacuole"/>
    <property type="evidence" value="ECO:0007669"/>
    <property type="project" value="GOC"/>
</dbReference>
<gene>
    <name evidence="3" type="ORF">K491DRAFT_1538</name>
</gene>
<sequence length="229" mass="26052">MAEVLAMRNDAPFSHAPLHRSTSQTSFFDAGSSYATPRKNSYSHSDLRTSSFHSTPASSLSLDTRFDDDDDESDDDGIAFPSYSRGTRYSKYDVGTHDTPPSSPVVSNRALPSPVEADPVASTTSTPDFLLHSEDDTAVRPEPSHHVDYLSHEWKEEDIWSSWRHIVEHRKVYGERSRLENASWRTWAKSQFKLDTISPETLNWWVESFAYPCRLVDHEPQSHATHKHC</sequence>
<dbReference type="AlphaFoldDB" id="A0A6A6TUV4"/>
<protein>
    <recommendedName>
        <fullName evidence="2">Nitrogen regulatory protein areA GATA-like domain-containing protein</fullName>
    </recommendedName>
</protein>
<feature type="compositionally biased region" description="Polar residues" evidence="1">
    <location>
        <begin position="20"/>
        <end position="57"/>
    </location>
</feature>
<evidence type="ECO:0000313" key="3">
    <source>
        <dbReference type="EMBL" id="KAF2662753.1"/>
    </source>
</evidence>
<evidence type="ECO:0000259" key="2">
    <source>
        <dbReference type="Pfam" id="PF08550"/>
    </source>
</evidence>
<feature type="region of interest" description="Disordered" evidence="1">
    <location>
        <begin position="1"/>
        <end position="129"/>
    </location>
</feature>